<accession>A0A5C6B195</accession>
<gene>
    <name evidence="1" type="ORF">Pla52n_18050</name>
</gene>
<dbReference type="AlphaFoldDB" id="A0A5C6B195"/>
<protein>
    <submittedName>
        <fullName evidence="1">Uncharacterized protein</fullName>
    </submittedName>
</protein>
<comment type="caution">
    <text evidence="1">The sequence shown here is derived from an EMBL/GenBank/DDBJ whole genome shotgun (WGS) entry which is preliminary data.</text>
</comment>
<dbReference type="Proteomes" id="UP000320176">
    <property type="component" value="Unassembled WGS sequence"/>
</dbReference>
<name>A0A5C6B195_9BACT</name>
<dbReference type="EMBL" id="SJPN01000002">
    <property type="protein sequence ID" value="TWU06085.1"/>
    <property type="molecule type" value="Genomic_DNA"/>
</dbReference>
<sequence>MTSITHTQSCSIAPIGLHSQTDQARQLSVQSHNNDFGVNWNVKLAYRDYFVSPRLIVSSSIEAIKRMKTLWLPKSHWAVSATR</sequence>
<evidence type="ECO:0000313" key="1">
    <source>
        <dbReference type="EMBL" id="TWU06085.1"/>
    </source>
</evidence>
<evidence type="ECO:0000313" key="2">
    <source>
        <dbReference type="Proteomes" id="UP000320176"/>
    </source>
</evidence>
<proteinExistence type="predicted"/>
<organism evidence="1 2">
    <name type="scientific">Stieleria varia</name>
    <dbReference type="NCBI Taxonomy" id="2528005"/>
    <lineage>
        <taxon>Bacteria</taxon>
        <taxon>Pseudomonadati</taxon>
        <taxon>Planctomycetota</taxon>
        <taxon>Planctomycetia</taxon>
        <taxon>Pirellulales</taxon>
        <taxon>Pirellulaceae</taxon>
        <taxon>Stieleria</taxon>
    </lineage>
</organism>
<keyword evidence="2" id="KW-1185">Reference proteome</keyword>
<reference evidence="1 2" key="1">
    <citation type="submission" date="2019-02" db="EMBL/GenBank/DDBJ databases">
        <title>Deep-cultivation of Planctomycetes and their phenomic and genomic characterization uncovers novel biology.</title>
        <authorList>
            <person name="Wiegand S."/>
            <person name="Jogler M."/>
            <person name="Boedeker C."/>
            <person name="Pinto D."/>
            <person name="Vollmers J."/>
            <person name="Rivas-Marin E."/>
            <person name="Kohn T."/>
            <person name="Peeters S.H."/>
            <person name="Heuer A."/>
            <person name="Rast P."/>
            <person name="Oberbeckmann S."/>
            <person name="Bunk B."/>
            <person name="Jeske O."/>
            <person name="Meyerdierks A."/>
            <person name="Storesund J.E."/>
            <person name="Kallscheuer N."/>
            <person name="Luecker S."/>
            <person name="Lage O.M."/>
            <person name="Pohl T."/>
            <person name="Merkel B.J."/>
            <person name="Hornburger P."/>
            <person name="Mueller R.-W."/>
            <person name="Bruemmer F."/>
            <person name="Labrenz M."/>
            <person name="Spormann A.M."/>
            <person name="Op Den Camp H."/>
            <person name="Overmann J."/>
            <person name="Amann R."/>
            <person name="Jetten M.S.M."/>
            <person name="Mascher T."/>
            <person name="Medema M.H."/>
            <person name="Devos D.P."/>
            <person name="Kaster A.-K."/>
            <person name="Ovreas L."/>
            <person name="Rohde M."/>
            <person name="Galperin M.Y."/>
            <person name="Jogler C."/>
        </authorList>
    </citation>
    <scope>NUCLEOTIDE SEQUENCE [LARGE SCALE GENOMIC DNA]</scope>
    <source>
        <strain evidence="1 2">Pla52n</strain>
    </source>
</reference>